<dbReference type="NCBIfam" id="NF008775">
    <property type="entry name" value="PRK11819.1"/>
    <property type="match status" value="1"/>
</dbReference>
<dbReference type="Gene3D" id="3.40.50.300">
    <property type="entry name" value="P-loop containing nucleotide triphosphate hydrolases"/>
    <property type="match status" value="2"/>
</dbReference>
<comment type="subcellular location">
    <subcellularLocation>
        <location evidence="12">Cytoplasm</location>
    </subcellularLocation>
    <text evidence="12">Associates with ribosomes and polysomes.</text>
</comment>
<dbReference type="EMBL" id="RQXV01000013">
    <property type="protein sequence ID" value="RRC97257.1"/>
    <property type="molecule type" value="Genomic_DNA"/>
</dbReference>
<feature type="region of interest" description="Arm" evidence="12">
    <location>
        <begin position="95"/>
        <end position="139"/>
    </location>
</feature>
<keyword evidence="7 12" id="KW-0378">Hydrolase</keyword>
<feature type="binding site" evidence="12">
    <location>
        <begin position="356"/>
        <end position="363"/>
    </location>
    <ligand>
        <name>ATP</name>
        <dbReference type="ChEBI" id="CHEBI:30616"/>
        <label>2</label>
    </ligand>
</feature>
<dbReference type="AlphaFoldDB" id="A0A3P1SJM9"/>
<evidence type="ECO:0000256" key="8">
    <source>
        <dbReference type="ARBA" id="ARBA00022840"/>
    </source>
</evidence>
<evidence type="ECO:0000256" key="7">
    <source>
        <dbReference type="ARBA" id="ARBA00022801"/>
    </source>
</evidence>
<evidence type="ECO:0000256" key="2">
    <source>
        <dbReference type="ARBA" id="ARBA00022490"/>
    </source>
</evidence>
<evidence type="ECO:0000256" key="9">
    <source>
        <dbReference type="ARBA" id="ARBA00022845"/>
    </source>
</evidence>
<name>A0A3P1SJM9_9GAMM</name>
<dbReference type="FunFam" id="3.40.50.300:FF:000011">
    <property type="entry name" value="Putative ABC transporter ATP-binding component"/>
    <property type="match status" value="1"/>
</dbReference>
<dbReference type="GO" id="GO:0006412">
    <property type="term" value="P:translation"/>
    <property type="evidence" value="ECO:0007669"/>
    <property type="project" value="UniProtKB-KW"/>
</dbReference>
<keyword evidence="6 12" id="KW-0547">Nucleotide-binding</keyword>
<dbReference type="NCBIfam" id="TIGR03719">
    <property type="entry name" value="ABC_ABC_ChvD"/>
    <property type="match status" value="1"/>
</dbReference>
<gene>
    <name evidence="12 14" type="primary">ettA</name>
    <name evidence="14" type="ORF">EHS89_18795</name>
</gene>
<dbReference type="RefSeq" id="WP_124927715.1">
    <property type="nucleotide sequence ID" value="NZ_BMOH01000002.1"/>
</dbReference>
<comment type="caution">
    <text evidence="12">Lacks conserved residue(s) required for the propagation of feature annotation.</text>
</comment>
<feature type="region of interest" description="PtIM" evidence="12">
    <location>
        <begin position="242"/>
        <end position="322"/>
    </location>
</feature>
<dbReference type="PANTHER" id="PTHR43858">
    <property type="entry name" value="ENERGY-DEPENDENT TRANSLATIONAL THROTTLE PROTEIN ETTA"/>
    <property type="match status" value="1"/>
</dbReference>
<protein>
    <recommendedName>
        <fullName evidence="12">Energy-dependent translational throttle protein EttA</fullName>
        <ecNumber evidence="12">3.6.1.-</ecNumber>
    </recommendedName>
    <alternativeName>
        <fullName evidence="12">Translational regulatory factor EttA</fullName>
    </alternativeName>
</protein>
<dbReference type="GO" id="GO:0043022">
    <property type="term" value="F:ribosome binding"/>
    <property type="evidence" value="ECO:0007669"/>
    <property type="project" value="UniProtKB-UniRule"/>
</dbReference>
<keyword evidence="4 12" id="KW-0699">rRNA-binding</keyword>
<dbReference type="InterPro" id="IPR032781">
    <property type="entry name" value="ABC_tran_Xtn"/>
</dbReference>
<keyword evidence="15" id="KW-1185">Reference proteome</keyword>
<evidence type="ECO:0000256" key="3">
    <source>
        <dbReference type="ARBA" id="ARBA00022555"/>
    </source>
</evidence>
<proteinExistence type="inferred from homology"/>
<keyword evidence="8 12" id="KW-0067">ATP-binding</keyword>
<feature type="domain" description="ABC transporter" evidence="13">
    <location>
        <begin position="6"/>
        <end position="259"/>
    </location>
</feature>
<comment type="caution">
    <text evidence="14">The sequence shown here is derived from an EMBL/GenBank/DDBJ whole genome shotgun (WGS) entry which is preliminary data.</text>
</comment>
<sequence length="553" mass="62009">MAQYVYSMNRVGKVVPPKREILKDISLSFFPGAKIGVLGLNGSGKSSLLKIMAGLDQEYLGEARPMPGINVGYLPQEPQLDETKTVREIVEEAVADVKEALAGLDAVYAAYAEPDADFDELAKKQAGFEDLIAAKDGHNLDTMLERAADAMRLPPWDAEVKHLSGGERRRVALCRLLLDKPDMLLLDEPTNHLDAESIAWIERFLKEYPGTVVAITHDRYFLDNAAGWILELDRGRGIPYEGNYSSWLEQKEQRLAMESKQEAAHQKAVNAELEWVRQGQKGRQAKSKARLKQFEEMNSREFQTRNETSEIYIPPGPRLGEKVIELNNVTKSFGDKVLFEDLSLNIPQGAIVGIIGGNGAGKSTLFKMINGTEQPDSGTVELGETVQLAYVDQSRDLAGEKTVWEEISDGQDNIVVGNYTTSSRAYCGRFNFKGSDQQKFVKDLSGGERNRLHMAKLLKEGGNVLLLDEPTNDLDVETLRALEEALLAFPGCAVVISHDRWFLDRVCTHMLAYEGDSKVEFFEGNYTEYAEDYKKRFGKDHQPERIKYKRMTK</sequence>
<evidence type="ECO:0000256" key="4">
    <source>
        <dbReference type="ARBA" id="ARBA00022730"/>
    </source>
</evidence>
<organism evidence="14 15">
    <name type="scientific">Amphritea balenae</name>
    <dbReference type="NCBI Taxonomy" id="452629"/>
    <lineage>
        <taxon>Bacteria</taxon>
        <taxon>Pseudomonadati</taxon>
        <taxon>Pseudomonadota</taxon>
        <taxon>Gammaproteobacteria</taxon>
        <taxon>Oceanospirillales</taxon>
        <taxon>Oceanospirillaceae</taxon>
        <taxon>Amphritea</taxon>
    </lineage>
</organism>
<comment type="domain">
    <text evidence="12">The P-site tRNA interaction motif (PtIM domain) probably interacts with the P-site tRNA(fMet) as well as the 23S rRNA.</text>
</comment>
<evidence type="ECO:0000256" key="10">
    <source>
        <dbReference type="ARBA" id="ARBA00022884"/>
    </source>
</evidence>
<dbReference type="SUPFAM" id="SSF52540">
    <property type="entry name" value="P-loop containing nucleoside triphosphate hydrolases"/>
    <property type="match status" value="2"/>
</dbReference>
<comment type="similarity">
    <text evidence="1 12">Belongs to the ABC transporter superfamily. ABCF family. Translational throttle EttA subfamily.</text>
</comment>
<dbReference type="GO" id="GO:0045900">
    <property type="term" value="P:negative regulation of translational elongation"/>
    <property type="evidence" value="ECO:0007669"/>
    <property type="project" value="UniProtKB-UniRule"/>
</dbReference>
<dbReference type="InterPro" id="IPR003593">
    <property type="entry name" value="AAA+_ATPase"/>
</dbReference>
<evidence type="ECO:0000256" key="1">
    <source>
        <dbReference type="ARBA" id="ARBA00005868"/>
    </source>
</evidence>
<dbReference type="Proteomes" id="UP000267535">
    <property type="component" value="Unassembled WGS sequence"/>
</dbReference>
<dbReference type="PANTHER" id="PTHR43858:SF1">
    <property type="entry name" value="ABC TRANSPORTER-RELATED PROTEIN"/>
    <property type="match status" value="1"/>
</dbReference>
<dbReference type="SMART" id="SM00382">
    <property type="entry name" value="AAA"/>
    <property type="match status" value="2"/>
</dbReference>
<comment type="subunit">
    <text evidence="12">Monomer. Probably contacts ribosomal proteins L1, L5, L33 and S7, the 16S and 23S rRNA and the P-site containing tRNA(fMet).</text>
</comment>
<keyword evidence="9 12" id="KW-0810">Translation regulation</keyword>
<feature type="domain" description="ABC transporter" evidence="13">
    <location>
        <begin position="324"/>
        <end position="549"/>
    </location>
</feature>
<dbReference type="EC" id="3.6.1.-" evidence="12"/>
<evidence type="ECO:0000256" key="11">
    <source>
        <dbReference type="ARBA" id="ARBA00022917"/>
    </source>
</evidence>
<dbReference type="PROSITE" id="PS00211">
    <property type="entry name" value="ABC_TRANSPORTER_1"/>
    <property type="match status" value="1"/>
</dbReference>
<dbReference type="CDD" id="cd03221">
    <property type="entry name" value="ABCF_EF-3"/>
    <property type="match status" value="2"/>
</dbReference>
<reference evidence="14 15" key="1">
    <citation type="submission" date="2018-11" db="EMBL/GenBank/DDBJ databases">
        <title>The draft genome sequence of Amphritea balenae JAMM 1525T.</title>
        <authorList>
            <person name="Fang Z."/>
            <person name="Zhang Y."/>
            <person name="Han X."/>
        </authorList>
    </citation>
    <scope>NUCLEOTIDE SEQUENCE [LARGE SCALE GENOMIC DNA]</scope>
    <source>
        <strain evidence="14 15">JAMM 1525</strain>
    </source>
</reference>
<evidence type="ECO:0000313" key="14">
    <source>
        <dbReference type="EMBL" id="RRC97257.1"/>
    </source>
</evidence>
<evidence type="ECO:0000256" key="5">
    <source>
        <dbReference type="ARBA" id="ARBA00022737"/>
    </source>
</evidence>
<dbReference type="HAMAP" id="MF_00847">
    <property type="entry name" value="EttA"/>
    <property type="match status" value="1"/>
</dbReference>
<dbReference type="GO" id="GO:0016887">
    <property type="term" value="F:ATP hydrolysis activity"/>
    <property type="evidence" value="ECO:0007669"/>
    <property type="project" value="UniProtKB-UniRule"/>
</dbReference>
<keyword evidence="2 12" id="KW-0963">Cytoplasm</keyword>
<dbReference type="OrthoDB" id="9776369at2"/>
<dbReference type="InterPro" id="IPR022374">
    <property type="entry name" value="EttA"/>
</dbReference>
<evidence type="ECO:0000259" key="13">
    <source>
        <dbReference type="PROSITE" id="PS50893"/>
    </source>
</evidence>
<dbReference type="GO" id="GO:0005524">
    <property type="term" value="F:ATP binding"/>
    <property type="evidence" value="ECO:0007669"/>
    <property type="project" value="UniProtKB-UniRule"/>
</dbReference>
<comment type="catalytic activity">
    <reaction evidence="12">
        <text>ATP + H2O = ADP + phosphate + H(+)</text>
        <dbReference type="Rhea" id="RHEA:13065"/>
        <dbReference type="ChEBI" id="CHEBI:15377"/>
        <dbReference type="ChEBI" id="CHEBI:15378"/>
        <dbReference type="ChEBI" id="CHEBI:30616"/>
        <dbReference type="ChEBI" id="CHEBI:43474"/>
        <dbReference type="ChEBI" id="CHEBI:456216"/>
    </reaction>
</comment>
<comment type="domain">
    <text evidence="12">The arm domain is inserted in the first ABC transporter domain. Probably contacts ribosomal protein L1.</text>
</comment>
<evidence type="ECO:0000256" key="6">
    <source>
        <dbReference type="ARBA" id="ARBA00022741"/>
    </source>
</evidence>
<dbReference type="InterPro" id="IPR027417">
    <property type="entry name" value="P-loop_NTPase"/>
</dbReference>
<dbReference type="FunFam" id="3.40.50.300:FF:000183">
    <property type="entry name" value="ABC transporter ATP-binding protein yjjK"/>
    <property type="match status" value="1"/>
</dbReference>
<dbReference type="GO" id="GO:0019843">
    <property type="term" value="F:rRNA binding"/>
    <property type="evidence" value="ECO:0007669"/>
    <property type="project" value="UniProtKB-UniRule"/>
</dbReference>
<dbReference type="PROSITE" id="PS50893">
    <property type="entry name" value="ABC_TRANSPORTER_2"/>
    <property type="match status" value="2"/>
</dbReference>
<keyword evidence="11 12" id="KW-0648">Protein biosynthesis</keyword>
<keyword evidence="3 12" id="KW-0820">tRNA-binding</keyword>
<evidence type="ECO:0000256" key="12">
    <source>
        <dbReference type="HAMAP-Rule" id="MF_00847"/>
    </source>
</evidence>
<dbReference type="Pfam" id="PF12848">
    <property type="entry name" value="ABC_tran_Xtn"/>
    <property type="match status" value="1"/>
</dbReference>
<dbReference type="InterPro" id="IPR003439">
    <property type="entry name" value="ABC_transporter-like_ATP-bd"/>
</dbReference>
<dbReference type="InterPro" id="IPR017871">
    <property type="entry name" value="ABC_transporter-like_CS"/>
</dbReference>
<dbReference type="GO" id="GO:0005737">
    <property type="term" value="C:cytoplasm"/>
    <property type="evidence" value="ECO:0007669"/>
    <property type="project" value="UniProtKB-SubCell"/>
</dbReference>
<evidence type="ECO:0000313" key="15">
    <source>
        <dbReference type="Proteomes" id="UP000267535"/>
    </source>
</evidence>
<accession>A0A3P1SJM9</accession>
<dbReference type="GO" id="GO:0000049">
    <property type="term" value="F:tRNA binding"/>
    <property type="evidence" value="ECO:0007669"/>
    <property type="project" value="UniProtKB-UniRule"/>
</dbReference>
<dbReference type="Pfam" id="PF00005">
    <property type="entry name" value="ABC_tran"/>
    <property type="match status" value="2"/>
</dbReference>
<keyword evidence="10 12" id="KW-0694">RNA-binding</keyword>
<keyword evidence="5 12" id="KW-0677">Repeat</keyword>
<comment type="function">
    <text evidence="12">A translation factor that gates the progression of the 70S ribosomal initiation complex (IC, containing tRNA(fMet) in the P-site) into the translation elongation cycle by using a mechanism sensitive to the ATP/ADP ratio. Binds to the 70S ribosome E-site where it modulates the state of the translating ribosome during subunit translocation. ATP hydrolysis probably frees it from the ribosome, which can enter the elongation phase.</text>
</comment>